<organism evidence="1 2">
    <name type="scientific">Trifolium pratense</name>
    <name type="common">Red clover</name>
    <dbReference type="NCBI Taxonomy" id="57577"/>
    <lineage>
        <taxon>Eukaryota</taxon>
        <taxon>Viridiplantae</taxon>
        <taxon>Streptophyta</taxon>
        <taxon>Embryophyta</taxon>
        <taxon>Tracheophyta</taxon>
        <taxon>Spermatophyta</taxon>
        <taxon>Magnoliopsida</taxon>
        <taxon>eudicotyledons</taxon>
        <taxon>Gunneridae</taxon>
        <taxon>Pentapetalae</taxon>
        <taxon>rosids</taxon>
        <taxon>fabids</taxon>
        <taxon>Fabales</taxon>
        <taxon>Fabaceae</taxon>
        <taxon>Papilionoideae</taxon>
        <taxon>50 kb inversion clade</taxon>
        <taxon>NPAAA clade</taxon>
        <taxon>Hologalegina</taxon>
        <taxon>IRL clade</taxon>
        <taxon>Trifolieae</taxon>
        <taxon>Trifolium</taxon>
    </lineage>
</organism>
<name>A0ACB0KDF9_TRIPR</name>
<protein>
    <submittedName>
        <fullName evidence="1">Uncharacterized protein</fullName>
    </submittedName>
</protein>
<evidence type="ECO:0000313" key="2">
    <source>
        <dbReference type="Proteomes" id="UP001177021"/>
    </source>
</evidence>
<sequence>MADDRISNLPKHVLCHILSFLPTEDAFATRILSKKWLPLWLSIPSLDFDQHRSTNLLPSSSSFIQFVYAAILGRPIHQPIKTLRLKGDCSNFHAKILLKAIADRKVENLQIDISNRENYLVFCKLPSTIFTIKTLVVLNLQYAMFNAFPSSVHLPSLKSLHLENVRFLDSEYLVNLLNGCPILENLKIEIMAFEFNNDPLFMRKFKTLSNLVRADVIYVIMAFSCSCENFL</sequence>
<comment type="caution">
    <text evidence="1">The sequence shown here is derived from an EMBL/GenBank/DDBJ whole genome shotgun (WGS) entry which is preliminary data.</text>
</comment>
<keyword evidence="2" id="KW-1185">Reference proteome</keyword>
<reference evidence="1" key="1">
    <citation type="submission" date="2023-10" db="EMBL/GenBank/DDBJ databases">
        <authorList>
            <person name="Rodriguez Cubillos JULIANA M."/>
            <person name="De Vega J."/>
        </authorList>
    </citation>
    <scope>NUCLEOTIDE SEQUENCE</scope>
</reference>
<gene>
    <name evidence="1" type="ORF">MILVUS5_LOCUS21634</name>
</gene>
<dbReference type="Proteomes" id="UP001177021">
    <property type="component" value="Unassembled WGS sequence"/>
</dbReference>
<proteinExistence type="predicted"/>
<accession>A0ACB0KDF9</accession>
<evidence type="ECO:0000313" key="1">
    <source>
        <dbReference type="EMBL" id="CAJ2654508.1"/>
    </source>
</evidence>
<dbReference type="EMBL" id="CASHSV030000206">
    <property type="protein sequence ID" value="CAJ2654508.1"/>
    <property type="molecule type" value="Genomic_DNA"/>
</dbReference>